<dbReference type="eggNOG" id="KOG0017">
    <property type="taxonomic scope" value="Eukaryota"/>
</dbReference>
<proteinExistence type="predicted"/>
<evidence type="ECO:0000256" key="4">
    <source>
        <dbReference type="ARBA" id="ARBA00022759"/>
    </source>
</evidence>
<dbReference type="SUPFAM" id="SSF56672">
    <property type="entry name" value="DNA/RNA polymerases"/>
    <property type="match status" value="1"/>
</dbReference>
<dbReference type="Gene3D" id="3.10.10.10">
    <property type="entry name" value="HIV Type 1 Reverse Transcriptase, subunit A, domain 1"/>
    <property type="match status" value="1"/>
</dbReference>
<dbReference type="EMBL" id="EQ962652">
    <property type="protein sequence ID" value="EED23163.1"/>
    <property type="molecule type" value="Genomic_DNA"/>
</dbReference>
<dbReference type="Pfam" id="PF17919">
    <property type="entry name" value="RT_RNaseH_2"/>
    <property type="match status" value="1"/>
</dbReference>
<dbReference type="Gene3D" id="3.30.420.10">
    <property type="entry name" value="Ribonuclease H-like superfamily/Ribonuclease H"/>
    <property type="match status" value="2"/>
</dbReference>
<keyword evidence="4" id="KW-0378">Hydrolase</keyword>
<dbReference type="InterPro" id="IPR000477">
    <property type="entry name" value="RT_dom"/>
</dbReference>
<dbReference type="PANTHER" id="PTHR37984">
    <property type="entry name" value="PROTEIN CBG26694"/>
    <property type="match status" value="1"/>
</dbReference>
<evidence type="ECO:0000313" key="8">
    <source>
        <dbReference type="Proteomes" id="UP000001745"/>
    </source>
</evidence>
<dbReference type="InterPro" id="IPR041577">
    <property type="entry name" value="RT_RNaseH_2"/>
</dbReference>
<dbReference type="InterPro" id="IPR036397">
    <property type="entry name" value="RNaseH_sf"/>
</dbReference>
<dbReference type="Gene3D" id="3.30.70.270">
    <property type="match status" value="2"/>
</dbReference>
<gene>
    <name evidence="7" type="ORF">TSTA_066160</name>
</gene>
<dbReference type="SUPFAM" id="SSF53098">
    <property type="entry name" value="Ribonuclease H-like"/>
    <property type="match status" value="1"/>
</dbReference>
<protein>
    <submittedName>
        <fullName evidence="7">Gag/polymerase/env polyprotein, putative</fullName>
    </submittedName>
</protein>
<dbReference type="GeneID" id="8102360"/>
<keyword evidence="8" id="KW-1185">Reference proteome</keyword>
<dbReference type="Proteomes" id="UP000001745">
    <property type="component" value="Unassembled WGS sequence"/>
</dbReference>
<dbReference type="OrthoDB" id="5417660at2759"/>
<keyword evidence="3" id="KW-0540">Nuclease</keyword>
<dbReference type="GO" id="GO:0016779">
    <property type="term" value="F:nucleotidyltransferase activity"/>
    <property type="evidence" value="ECO:0007669"/>
    <property type="project" value="UniProtKB-KW"/>
</dbReference>
<dbReference type="InterPro" id="IPR021109">
    <property type="entry name" value="Peptidase_aspartic_dom_sf"/>
</dbReference>
<dbReference type="HOGENOM" id="CLU_000384_33_2_1"/>
<dbReference type="PhylomeDB" id="B8LVB3"/>
<dbReference type="Gene3D" id="2.40.70.10">
    <property type="entry name" value="Acid Proteases"/>
    <property type="match status" value="1"/>
</dbReference>
<keyword evidence="5" id="KW-0511">Multifunctional enzyme</keyword>
<dbReference type="GO" id="GO:0003676">
    <property type="term" value="F:nucleic acid binding"/>
    <property type="evidence" value="ECO:0007669"/>
    <property type="project" value="InterPro"/>
</dbReference>
<dbReference type="InterPro" id="IPR012337">
    <property type="entry name" value="RNaseH-like_sf"/>
</dbReference>
<dbReference type="PROSITE" id="PS50878">
    <property type="entry name" value="RT_POL"/>
    <property type="match status" value="1"/>
</dbReference>
<evidence type="ECO:0000256" key="2">
    <source>
        <dbReference type="ARBA" id="ARBA00022695"/>
    </source>
</evidence>
<dbReference type="CDD" id="cd01647">
    <property type="entry name" value="RT_LTR"/>
    <property type="match status" value="1"/>
</dbReference>
<sequence length="804" mass="92768">MIDSGATGNYMDLRTQEKLQILGQKKPTLIPLTGLNGEKLSEEGITDETGWLAMSIDGHLEMINFDIAKLGRDDVILGIPWLRKHNPEIQWDKGHLHLTRCRCGTTQTIKASETTESQEIDIQETMDTPQQDETKGRVIAEVTEEITLHEEQEMFRKLLEKAAKERQLASSMNVALPIEYEQFRDLFDRTYQALPDHNEWDHTIPLKEGKEPVPQKIYPVSGNEEEALKKYIEENLEKGYIQPSTSPAGYPVLFVKKKGTIDLRMCVDFRQLNNITVKDSYPLPLITEIQDKVRNKKWFTKLDITDAYNCLRIKEGEEWKTAFKTKFGHFEYLVMPFRLTNAPATFQRYINNVISPYLHDFTITYLDDILIFSNSMEEHVKHVRLVLERLKTAKLQVKLKKCEFHVQETDFLGHRITQEGIQTEKEKVQAIRDWPQPRNLKELQSFIGLINYYRRYIENYAKIMTPMFKLLKKEIPYEWNEEQQKAFEEAKKRLTTALILAQHDPELPTTLEIDASDFAIGATMTQPGTDGRPRLVAYYSRKLIDAELNYEIHDKELLAIVSALRHWRVYLEGATFPIRIITDHKNLTYFTTTKFTIEHCKGKENERADALSRRPDHEEGIKKPEPALLRLNKEGHLEYNPQVATLAATAETITDSELQDKIVEETAKDDLIQSLIENEDDKVIATETGLEIKAPDYSWQWIMMDHIVKLPESRGCDAILVIVDRMTKYAHFIPTTEGTNAEELAEELIDGAELLSMAQLVYNSAKHSTTGVSPFFANYGREPRLMGQPKFKESVNATAEEKVQ</sequence>
<dbReference type="OMA" id="TWEVEER"/>
<name>B8LVB3_TALSN</name>
<organism evidence="7 8">
    <name type="scientific">Talaromyces stipitatus (strain ATCC 10500 / CBS 375.48 / QM 6759 / NRRL 1006)</name>
    <name type="common">Penicillium stipitatum</name>
    <dbReference type="NCBI Taxonomy" id="441959"/>
    <lineage>
        <taxon>Eukaryota</taxon>
        <taxon>Fungi</taxon>
        <taxon>Dikarya</taxon>
        <taxon>Ascomycota</taxon>
        <taxon>Pezizomycotina</taxon>
        <taxon>Eurotiomycetes</taxon>
        <taxon>Eurotiomycetidae</taxon>
        <taxon>Eurotiales</taxon>
        <taxon>Trichocomaceae</taxon>
        <taxon>Talaromyces</taxon>
        <taxon>Talaromyces sect. Talaromyces</taxon>
    </lineage>
</organism>
<reference evidence="8" key="1">
    <citation type="journal article" date="2015" name="Genome Announc.">
        <title>Genome sequence of the AIDS-associated pathogen Penicillium marneffei (ATCC18224) and its near taxonomic relative Talaromyces stipitatus (ATCC10500).</title>
        <authorList>
            <person name="Nierman W.C."/>
            <person name="Fedorova-Abrams N.D."/>
            <person name="Andrianopoulos A."/>
        </authorList>
    </citation>
    <scope>NUCLEOTIDE SEQUENCE [LARGE SCALE GENOMIC DNA]</scope>
    <source>
        <strain evidence="8">ATCC 10500 / CBS 375.48 / QM 6759 / NRRL 1006</strain>
    </source>
</reference>
<evidence type="ECO:0000256" key="1">
    <source>
        <dbReference type="ARBA" id="ARBA00022679"/>
    </source>
</evidence>
<dbReference type="CDD" id="cd00303">
    <property type="entry name" value="retropepsin_like"/>
    <property type="match status" value="1"/>
</dbReference>
<dbReference type="InParanoid" id="B8LVB3"/>
<keyword evidence="2" id="KW-0548">Nucleotidyltransferase</keyword>
<dbReference type="PANTHER" id="PTHR37984:SF5">
    <property type="entry name" value="PROTEIN NYNRIN-LIKE"/>
    <property type="match status" value="1"/>
</dbReference>
<accession>B8LVB3</accession>
<dbReference type="InterPro" id="IPR043502">
    <property type="entry name" value="DNA/RNA_pol_sf"/>
</dbReference>
<keyword evidence="1" id="KW-0808">Transferase</keyword>
<dbReference type="InterPro" id="IPR043128">
    <property type="entry name" value="Rev_trsase/Diguanyl_cyclase"/>
</dbReference>
<keyword evidence="4" id="KW-0255">Endonuclease</keyword>
<dbReference type="VEuPathDB" id="FungiDB:TSTA_066160"/>
<dbReference type="FunFam" id="3.30.70.270:FF:000026">
    <property type="entry name" value="Transposon Ty3-G Gag-Pol polyprotein"/>
    <property type="match status" value="1"/>
</dbReference>
<evidence type="ECO:0000259" key="6">
    <source>
        <dbReference type="PROSITE" id="PS50878"/>
    </source>
</evidence>
<dbReference type="RefSeq" id="XP_002340550.1">
    <property type="nucleotide sequence ID" value="XM_002340509.1"/>
</dbReference>
<dbReference type="InterPro" id="IPR050951">
    <property type="entry name" value="Retrovirus_Pol_polyprotein"/>
</dbReference>
<evidence type="ECO:0000256" key="5">
    <source>
        <dbReference type="ARBA" id="ARBA00023268"/>
    </source>
</evidence>
<evidence type="ECO:0000256" key="3">
    <source>
        <dbReference type="ARBA" id="ARBA00022722"/>
    </source>
</evidence>
<dbReference type="Pfam" id="PF00078">
    <property type="entry name" value="RVT_1"/>
    <property type="match status" value="1"/>
</dbReference>
<dbReference type="STRING" id="441959.B8LVB3"/>
<dbReference type="GO" id="GO:0004519">
    <property type="term" value="F:endonuclease activity"/>
    <property type="evidence" value="ECO:0007669"/>
    <property type="project" value="UniProtKB-KW"/>
</dbReference>
<evidence type="ECO:0000313" key="7">
    <source>
        <dbReference type="EMBL" id="EED23163.1"/>
    </source>
</evidence>
<dbReference type="CDD" id="cd09274">
    <property type="entry name" value="RNase_HI_RT_Ty3"/>
    <property type="match status" value="1"/>
</dbReference>
<dbReference type="AlphaFoldDB" id="B8LVB3"/>
<feature type="domain" description="Reverse transcriptase" evidence="6">
    <location>
        <begin position="234"/>
        <end position="416"/>
    </location>
</feature>